<comment type="caution">
    <text evidence="1">The sequence shown here is derived from an EMBL/GenBank/DDBJ whole genome shotgun (WGS) entry which is preliminary data.</text>
</comment>
<name>A0ACC2W0W0_9TREE</name>
<evidence type="ECO:0000313" key="1">
    <source>
        <dbReference type="EMBL" id="KAJ9105088.1"/>
    </source>
</evidence>
<dbReference type="EMBL" id="JASBWS010000050">
    <property type="protein sequence ID" value="KAJ9105088.1"/>
    <property type="molecule type" value="Genomic_DNA"/>
</dbReference>
<proteinExistence type="predicted"/>
<dbReference type="Proteomes" id="UP001230649">
    <property type="component" value="Unassembled WGS sequence"/>
</dbReference>
<protein>
    <submittedName>
        <fullName evidence="1">Uncharacterized protein</fullName>
    </submittedName>
</protein>
<evidence type="ECO:0000313" key="2">
    <source>
        <dbReference type="Proteomes" id="UP001230649"/>
    </source>
</evidence>
<keyword evidence="2" id="KW-1185">Reference proteome</keyword>
<accession>A0ACC2W0W0</accession>
<organism evidence="1 2">
    <name type="scientific">Naganishia adeliensis</name>
    <dbReference type="NCBI Taxonomy" id="92952"/>
    <lineage>
        <taxon>Eukaryota</taxon>
        <taxon>Fungi</taxon>
        <taxon>Dikarya</taxon>
        <taxon>Basidiomycota</taxon>
        <taxon>Agaricomycotina</taxon>
        <taxon>Tremellomycetes</taxon>
        <taxon>Filobasidiales</taxon>
        <taxon>Filobasidiaceae</taxon>
        <taxon>Naganishia</taxon>
    </lineage>
</organism>
<reference evidence="1" key="1">
    <citation type="submission" date="2023-04" db="EMBL/GenBank/DDBJ databases">
        <title>Draft Genome sequencing of Naganishia species isolated from polar environments using Oxford Nanopore Technology.</title>
        <authorList>
            <person name="Leo P."/>
            <person name="Venkateswaran K."/>
        </authorList>
    </citation>
    <scope>NUCLEOTIDE SEQUENCE</scope>
    <source>
        <strain evidence="1">MNA-CCFEE 5262</strain>
    </source>
</reference>
<sequence length="234" mass="26275">MGGSQSTQKITSQDKAILDLKVQRDKLKQYQKRASSVIPQQLQCNHLTLPICLQLQLSLDTEQQAAKQALANGQKSRAITALRQRKYHESLLTKTDNQLATLTELLSTIEFSQIQNQVLQSLNKGSEVLKELQKEMSLERAEGIMDRVGEGVAAQREIDEALMSKLSAEEEESIEAELAALQQEAMPSVPVNQEPVRLPSVPVHQPVDMEEDAEEAKREKQMQREEDLRMAMTA</sequence>
<gene>
    <name evidence="1" type="ORF">QFC20_004374</name>
</gene>